<comment type="caution">
    <text evidence="2">The sequence shown here is derived from an EMBL/GenBank/DDBJ whole genome shotgun (WGS) entry which is preliminary data.</text>
</comment>
<protein>
    <submittedName>
        <fullName evidence="2">Uncharacterized protein</fullName>
    </submittedName>
</protein>
<dbReference type="RefSeq" id="WP_215618054.1">
    <property type="nucleotide sequence ID" value="NZ_JADOER010000005.1"/>
</dbReference>
<feature type="region of interest" description="Disordered" evidence="1">
    <location>
        <begin position="1"/>
        <end position="32"/>
    </location>
</feature>
<proteinExistence type="predicted"/>
<dbReference type="Proteomes" id="UP001196661">
    <property type="component" value="Unassembled WGS sequence"/>
</dbReference>
<evidence type="ECO:0000313" key="3">
    <source>
        <dbReference type="Proteomes" id="UP001196661"/>
    </source>
</evidence>
<evidence type="ECO:0000313" key="2">
    <source>
        <dbReference type="EMBL" id="MBT9312156.1"/>
    </source>
</evidence>
<keyword evidence="3" id="KW-1185">Reference proteome</keyword>
<evidence type="ECO:0000256" key="1">
    <source>
        <dbReference type="SAM" id="MobiDB-lite"/>
    </source>
</evidence>
<accession>A0ABS5Y2X8</accession>
<dbReference type="EMBL" id="JADOER010000005">
    <property type="protein sequence ID" value="MBT9312156.1"/>
    <property type="molecule type" value="Genomic_DNA"/>
</dbReference>
<sequence>MARNRQRKLAGKQGSSSARLKTPSQKRDISPEQQPPIFSLEYLQKDYCVTVCQVQDQAKFAIRLRKLSEMTWKEIKSAPRHGLGHEKISRNSIQESIPSHITDDVTFLAFRFSGMKPMVGYRSGRIFYVIWLDKDFTLYDHGS</sequence>
<feature type="compositionally biased region" description="Polar residues" evidence="1">
    <location>
        <begin position="13"/>
        <end position="23"/>
    </location>
</feature>
<reference evidence="2 3" key="1">
    <citation type="journal article" date="2021" name="Mar. Drugs">
        <title>Genome Reduction and Secondary Metabolism of the Marine Sponge-Associated Cyanobacterium Leptothoe.</title>
        <authorList>
            <person name="Konstantinou D."/>
            <person name="Popin R.V."/>
            <person name="Fewer D.P."/>
            <person name="Sivonen K."/>
            <person name="Gkelis S."/>
        </authorList>
    </citation>
    <scope>NUCLEOTIDE SEQUENCE [LARGE SCALE GENOMIC DNA]</scope>
    <source>
        <strain evidence="2 3">TAU-MAC 1615</strain>
    </source>
</reference>
<gene>
    <name evidence="2" type="ORF">IXB28_08065</name>
</gene>
<organism evidence="2 3">
    <name type="scientific">Leptothoe kymatousa TAU-MAC 1615</name>
    <dbReference type="NCBI Taxonomy" id="2364775"/>
    <lineage>
        <taxon>Bacteria</taxon>
        <taxon>Bacillati</taxon>
        <taxon>Cyanobacteriota</taxon>
        <taxon>Cyanophyceae</taxon>
        <taxon>Nodosilineales</taxon>
        <taxon>Cymatolegaceae</taxon>
        <taxon>Leptothoe</taxon>
        <taxon>Leptothoe kymatousa</taxon>
    </lineage>
</organism>
<feature type="compositionally biased region" description="Basic residues" evidence="1">
    <location>
        <begin position="1"/>
        <end position="10"/>
    </location>
</feature>
<name>A0ABS5Y2X8_9CYAN</name>